<accession>A0ABT6FVV6</accession>
<dbReference type="RefSeq" id="WP_277901060.1">
    <property type="nucleotide sequence ID" value="NZ_JAPMUA010000006.1"/>
</dbReference>
<sequence>MPIVIGVDIGGSHVSCAAVNTNTNTILPETYFQNEVNSKASKETILQTWGDTINQVLKIFKGKQIEGIGFAMPGPFKYKEGIAMFEVNDKYESLYNVSVLNELPKYVSAKNIKLRFLNDASSFGLGSLLCGGIKTDKKVIAITLGTGFGAAFFDGDMPILTGNEVPENGCLWDKPYKNGISDDYFSTRWFINAYEEYNGNNDIYGVKEIIDEEKEVAKVLFKKFTVNLCEFMLPYINKFQPDLLIIGGSIAKSSSLFLPDLKEAFSEAGMDLSIQIISNTEEANIIGAAYALNDSFWKKIELILPKI</sequence>
<name>A0ABT6FVV6_9FLAO</name>
<dbReference type="EMBL" id="JAPMUA010000006">
    <property type="protein sequence ID" value="MDG3587229.1"/>
    <property type="molecule type" value="Genomic_DNA"/>
</dbReference>
<dbReference type="Pfam" id="PF00480">
    <property type="entry name" value="ROK"/>
    <property type="match status" value="1"/>
</dbReference>
<gene>
    <name evidence="2" type="ORF">OSR52_15245</name>
</gene>
<dbReference type="PANTHER" id="PTHR18964:SF149">
    <property type="entry name" value="BIFUNCTIONAL UDP-N-ACETYLGLUCOSAMINE 2-EPIMERASE_N-ACETYLMANNOSAMINE KINASE"/>
    <property type="match status" value="1"/>
</dbReference>
<dbReference type="InterPro" id="IPR043129">
    <property type="entry name" value="ATPase_NBD"/>
</dbReference>
<dbReference type="Gene3D" id="3.30.420.40">
    <property type="match status" value="2"/>
</dbReference>
<protein>
    <submittedName>
        <fullName evidence="2">ROK family protein</fullName>
    </submittedName>
</protein>
<dbReference type="CDD" id="cd23763">
    <property type="entry name" value="ASKHA_ATPase_ROK"/>
    <property type="match status" value="1"/>
</dbReference>
<comment type="similarity">
    <text evidence="1">Belongs to the ROK (NagC/XylR) family.</text>
</comment>
<evidence type="ECO:0000256" key="1">
    <source>
        <dbReference type="ARBA" id="ARBA00006479"/>
    </source>
</evidence>
<dbReference type="InterPro" id="IPR000600">
    <property type="entry name" value="ROK"/>
</dbReference>
<keyword evidence="3" id="KW-1185">Reference proteome</keyword>
<dbReference type="Proteomes" id="UP001153642">
    <property type="component" value="Unassembled WGS sequence"/>
</dbReference>
<dbReference type="SUPFAM" id="SSF53067">
    <property type="entry name" value="Actin-like ATPase domain"/>
    <property type="match status" value="1"/>
</dbReference>
<reference evidence="2" key="1">
    <citation type="submission" date="2022-11" db="EMBL/GenBank/DDBJ databases">
        <title>High-quality draft genome sequence of Galbibacter sp. strain CMA-7.</title>
        <authorList>
            <person name="Wei L."/>
            <person name="Dong C."/>
            <person name="Shao Z."/>
        </authorList>
    </citation>
    <scope>NUCLEOTIDE SEQUENCE</scope>
    <source>
        <strain evidence="2">CMA-7</strain>
    </source>
</reference>
<evidence type="ECO:0000313" key="2">
    <source>
        <dbReference type="EMBL" id="MDG3587229.1"/>
    </source>
</evidence>
<proteinExistence type="inferred from homology"/>
<evidence type="ECO:0000313" key="3">
    <source>
        <dbReference type="Proteomes" id="UP001153642"/>
    </source>
</evidence>
<comment type="caution">
    <text evidence="2">The sequence shown here is derived from an EMBL/GenBank/DDBJ whole genome shotgun (WGS) entry which is preliminary data.</text>
</comment>
<organism evidence="2 3">
    <name type="scientific">Galbibacter pacificus</name>
    <dbReference type="NCBI Taxonomy" id="2996052"/>
    <lineage>
        <taxon>Bacteria</taxon>
        <taxon>Pseudomonadati</taxon>
        <taxon>Bacteroidota</taxon>
        <taxon>Flavobacteriia</taxon>
        <taxon>Flavobacteriales</taxon>
        <taxon>Flavobacteriaceae</taxon>
        <taxon>Galbibacter</taxon>
    </lineage>
</organism>
<dbReference type="PANTHER" id="PTHR18964">
    <property type="entry name" value="ROK (REPRESSOR, ORF, KINASE) FAMILY"/>
    <property type="match status" value="1"/>
</dbReference>